<name>A0A8C0LIE6_CANLU</name>
<feature type="domain" description="SH2" evidence="4">
    <location>
        <begin position="5"/>
        <end position="117"/>
    </location>
</feature>
<dbReference type="AlphaFoldDB" id="A0A8C0LIE6"/>
<accession>A0A8C0LIE6</accession>
<evidence type="ECO:0000313" key="6">
    <source>
        <dbReference type="Proteomes" id="UP000694391"/>
    </source>
</evidence>
<dbReference type="GO" id="GO:0045779">
    <property type="term" value="P:negative regulation of bone resorption"/>
    <property type="evidence" value="ECO:0007669"/>
    <property type="project" value="TreeGrafter"/>
</dbReference>
<dbReference type="GO" id="GO:0045659">
    <property type="term" value="P:negative regulation of neutrophil differentiation"/>
    <property type="evidence" value="ECO:0007669"/>
    <property type="project" value="TreeGrafter"/>
</dbReference>
<dbReference type="SUPFAM" id="SSF55550">
    <property type="entry name" value="SH2 domain"/>
    <property type="match status" value="1"/>
</dbReference>
<reference evidence="5" key="2">
    <citation type="submission" date="2025-09" db="UniProtKB">
        <authorList>
            <consortium name="Ensembl"/>
        </authorList>
    </citation>
    <scope>IDENTIFICATION</scope>
</reference>
<dbReference type="GO" id="GO:0050776">
    <property type="term" value="P:regulation of immune response"/>
    <property type="evidence" value="ECO:0007669"/>
    <property type="project" value="TreeGrafter"/>
</dbReference>
<evidence type="ECO:0000313" key="5">
    <source>
        <dbReference type="Ensembl" id="ENSCAFP00020030478.1"/>
    </source>
</evidence>
<dbReference type="Proteomes" id="UP000694391">
    <property type="component" value="Unplaced"/>
</dbReference>
<dbReference type="GO" id="GO:0009968">
    <property type="term" value="P:negative regulation of signal transduction"/>
    <property type="evidence" value="ECO:0007669"/>
    <property type="project" value="TreeGrafter"/>
</dbReference>
<protein>
    <recommendedName>
        <fullName evidence="4">SH2 domain-containing protein</fullName>
    </recommendedName>
</protein>
<proteinExistence type="predicted"/>
<dbReference type="InterPro" id="IPR000980">
    <property type="entry name" value="SH2"/>
</dbReference>
<dbReference type="Gene3D" id="3.30.505.10">
    <property type="entry name" value="SH2 domain"/>
    <property type="match status" value="1"/>
</dbReference>
<keyword evidence="6" id="KW-1185">Reference proteome</keyword>
<dbReference type="PRINTS" id="PR00401">
    <property type="entry name" value="SH2DOMAIN"/>
</dbReference>
<dbReference type="SMART" id="SM00252">
    <property type="entry name" value="SH2"/>
    <property type="match status" value="1"/>
</dbReference>
<dbReference type="PANTHER" id="PTHR46051">
    <property type="entry name" value="SH2 DOMAIN-CONTAINING PROTEIN"/>
    <property type="match status" value="1"/>
</dbReference>
<organism evidence="5 6">
    <name type="scientific">Canis lupus dingo</name>
    <name type="common">dingo</name>
    <dbReference type="NCBI Taxonomy" id="286419"/>
    <lineage>
        <taxon>Eukaryota</taxon>
        <taxon>Metazoa</taxon>
        <taxon>Chordata</taxon>
        <taxon>Craniata</taxon>
        <taxon>Vertebrata</taxon>
        <taxon>Euteleostomi</taxon>
        <taxon>Mammalia</taxon>
        <taxon>Eutheria</taxon>
        <taxon>Laurasiatheria</taxon>
        <taxon>Carnivora</taxon>
        <taxon>Caniformia</taxon>
        <taxon>Canidae</taxon>
        <taxon>Canis</taxon>
    </lineage>
</organism>
<evidence type="ECO:0000256" key="3">
    <source>
        <dbReference type="PROSITE-ProRule" id="PRU00191"/>
    </source>
</evidence>
<dbReference type="GO" id="GO:0005829">
    <property type="term" value="C:cytosol"/>
    <property type="evidence" value="ECO:0007669"/>
    <property type="project" value="TreeGrafter"/>
</dbReference>
<evidence type="ECO:0000259" key="4">
    <source>
        <dbReference type="PROSITE" id="PS50001"/>
    </source>
</evidence>
<evidence type="ECO:0000256" key="2">
    <source>
        <dbReference type="ARBA" id="ARBA00022999"/>
    </source>
</evidence>
<dbReference type="Ensembl" id="ENSCAFT00020035156.1">
    <property type="protein sequence ID" value="ENSCAFP00020030478.1"/>
    <property type="gene ID" value="ENSCAFG00020023771.1"/>
</dbReference>
<dbReference type="CDD" id="cd10343">
    <property type="entry name" value="SH2_SHIP"/>
    <property type="match status" value="1"/>
</dbReference>
<sequence>MVPCWNHGNITRSKAEELLSRTGKDGSFLVRASESISRAYALCVDMNSLAWVLMESLVCFRYRNCVYTYRILPNEDDKFTVQASEGVPMRFFTKLDQLIEFYKKENMGLVTHLQYPVPLEEEDAGDEPEEETGRKGWKGRVGGMCNGEVQGYFFHHKCS</sequence>
<dbReference type="GO" id="GO:0002376">
    <property type="term" value="P:immune system process"/>
    <property type="evidence" value="ECO:0007669"/>
    <property type="project" value="UniProtKB-KW"/>
</dbReference>
<dbReference type="GO" id="GO:0045579">
    <property type="term" value="P:positive regulation of B cell differentiation"/>
    <property type="evidence" value="ECO:0007669"/>
    <property type="project" value="TreeGrafter"/>
</dbReference>
<dbReference type="Pfam" id="PF00017">
    <property type="entry name" value="SH2"/>
    <property type="match status" value="1"/>
</dbReference>
<keyword evidence="1" id="KW-0391">Immunity</keyword>
<dbReference type="GeneTree" id="ENSGT00940000156202"/>
<dbReference type="PROSITE" id="PS50001">
    <property type="entry name" value="SH2"/>
    <property type="match status" value="1"/>
</dbReference>
<reference evidence="5" key="1">
    <citation type="submission" date="2025-08" db="UniProtKB">
        <authorList>
            <consortium name="Ensembl"/>
        </authorList>
    </citation>
    <scope>IDENTIFICATION</scope>
</reference>
<dbReference type="InterPro" id="IPR036860">
    <property type="entry name" value="SH2_dom_sf"/>
</dbReference>
<keyword evidence="2 3" id="KW-0727">SH2 domain</keyword>
<dbReference type="PANTHER" id="PTHR46051:SF3">
    <property type="entry name" value="PHOSPHATIDYLINOSITOL 3,4,5-TRISPHOSPHATE 5-PHOSPHATASE 1"/>
    <property type="match status" value="1"/>
</dbReference>
<evidence type="ECO:0000256" key="1">
    <source>
        <dbReference type="ARBA" id="ARBA00022859"/>
    </source>
</evidence>